<dbReference type="PANTHER" id="PTHR10133">
    <property type="entry name" value="DNA POLYMERASE I"/>
    <property type="match status" value="1"/>
</dbReference>
<dbReference type="Pfam" id="PF02739">
    <property type="entry name" value="5_3_exonuc_N"/>
    <property type="match status" value="1"/>
</dbReference>
<dbReference type="CDD" id="cd09898">
    <property type="entry name" value="H3TH_53EXO"/>
    <property type="match status" value="1"/>
</dbReference>
<feature type="compositionally biased region" description="Low complexity" evidence="11">
    <location>
        <begin position="308"/>
        <end position="330"/>
    </location>
</feature>
<dbReference type="Gene3D" id="3.40.50.1010">
    <property type="entry name" value="5'-nuclease"/>
    <property type="match status" value="1"/>
</dbReference>
<proteinExistence type="inferred from homology"/>
<evidence type="ECO:0000256" key="4">
    <source>
        <dbReference type="ARBA" id="ARBA00022695"/>
    </source>
</evidence>
<keyword evidence="5" id="KW-0235">DNA replication</keyword>
<dbReference type="Gene3D" id="1.10.150.20">
    <property type="entry name" value="5' to 3' exonuclease, C-terminal subdomain"/>
    <property type="match status" value="2"/>
</dbReference>
<accession>A0ABR0B960</accession>
<evidence type="ECO:0000256" key="9">
    <source>
        <dbReference type="ARBA" id="ARBA00023204"/>
    </source>
</evidence>
<protein>
    <recommendedName>
        <fullName evidence="2">DNA-directed DNA polymerase</fullName>
        <ecNumber evidence="2">2.7.7.7</ecNumber>
    </recommendedName>
</protein>
<dbReference type="Gene3D" id="3.30.70.370">
    <property type="match status" value="1"/>
</dbReference>
<dbReference type="Gene3D" id="3.30.420.10">
    <property type="entry name" value="Ribonuclease H-like superfamily/Ribonuclease H"/>
    <property type="match status" value="1"/>
</dbReference>
<dbReference type="PROSITE" id="PS00447">
    <property type="entry name" value="DNA_POLYMERASE_A"/>
    <property type="match status" value="1"/>
</dbReference>
<dbReference type="SUPFAM" id="SSF88723">
    <property type="entry name" value="PIN domain-like"/>
    <property type="match status" value="1"/>
</dbReference>
<sequence length="948" mass="101637">MAAQLPAPGSDDVLYIVDLSGYVFRAYHAIAPLTNSKGEATHAVMGPANMLQRIVAARKPARIAVAMDSRTGSFRKTIDERYKANRPPAPVDLKEQMVRCEQLVRAWGMPVFQADGFEADDLVAGLTRDAIAAGMRVVVASADKDLMQLVRDDDARVLLWDTMRDKVYGAEEVTEKFGVKPSALGDLLALTGDSSDNVPGVPSVGPKTAADLLTAYGTLDGVYANLAAIKRAKLKEALQNHEADARLSRTLVTLTPPEMPAFTPESVAFKALPTRAEGDDDPRIDALRTLFEELEFTRLAESFGGRGAAPKGKGASPTAATATGARASASEQEIEKAHVPALVTTREALDSFVAGASAQEVVGLSAVVSSPATSGGVTEAAVIGLGIAMRSGAIYVPIAHRYLGAPPQLSLAVVGEALRPWMGPGRMISAFSAKDVLSVLAPAGVLPADVRLFDPELAGYLLDPETAHDAITLARRELGREIPSSGDGDDGAKKKGNRRTAAYAGALADAARVLHTRFAARMADEGLADVHDRVEAPLLGVLSRLERNGVLVDVPKLGEVSKRLDARLRALETDAAERFGNAAARRSRDQLETFLFDTLKLPVLKKTPKGGRSTDAEVLEELADAYASVREAGDGAESSTSAFPKLVLEYRELDKLKGTYLDALPRYVSARDGRIHGRFLQTVAATGRLSSTDPNLQNIPIRTDVGREIREAFIARPGFVVLSADYSQIELRVLAHLSQDPELLRAYRERDDVHAVTASAVFEVAREAVTGDMRRQAKTINFGVIYGMGEAALARNLGIEKKRAGHFIAAYFERYAGVRTFMNATLEAARKGEAVRTILGRRRFLPNLHAGNRGLRFEAERIAKNTPIQGTAADILKLAMIAVDGDAEVRQLGAQMVLTVHDELVFEVPEGNATAAAARIQTLMQEALVLSVPLDVNVGSGPNWARAH</sequence>
<gene>
    <name evidence="14" type="ORF">OUZ56_032516</name>
</gene>
<keyword evidence="7" id="KW-0239">DNA-directed DNA polymerase</keyword>
<dbReference type="InterPro" id="IPR020045">
    <property type="entry name" value="DNA_polI_H3TH"/>
</dbReference>
<evidence type="ECO:0000259" key="12">
    <source>
        <dbReference type="SMART" id="SM00475"/>
    </source>
</evidence>
<dbReference type="SMART" id="SM00475">
    <property type="entry name" value="53EXOc"/>
    <property type="match status" value="1"/>
</dbReference>
<dbReference type="InterPro" id="IPR008918">
    <property type="entry name" value="HhH2"/>
</dbReference>
<evidence type="ECO:0000256" key="6">
    <source>
        <dbReference type="ARBA" id="ARBA00022763"/>
    </source>
</evidence>
<comment type="catalytic activity">
    <reaction evidence="10">
        <text>DNA(n) + a 2'-deoxyribonucleoside 5'-triphosphate = DNA(n+1) + diphosphate</text>
        <dbReference type="Rhea" id="RHEA:22508"/>
        <dbReference type="Rhea" id="RHEA-COMP:17339"/>
        <dbReference type="Rhea" id="RHEA-COMP:17340"/>
        <dbReference type="ChEBI" id="CHEBI:33019"/>
        <dbReference type="ChEBI" id="CHEBI:61560"/>
        <dbReference type="ChEBI" id="CHEBI:173112"/>
        <dbReference type="EC" id="2.7.7.7"/>
    </reaction>
</comment>
<evidence type="ECO:0000256" key="2">
    <source>
        <dbReference type="ARBA" id="ARBA00012417"/>
    </source>
</evidence>
<keyword evidence="6" id="KW-0227">DNA damage</keyword>
<dbReference type="Pfam" id="PF01367">
    <property type="entry name" value="5_3_exonuc"/>
    <property type="match status" value="1"/>
</dbReference>
<keyword evidence="15" id="KW-1185">Reference proteome</keyword>
<feature type="domain" description="DNA-directed DNA polymerase family A palm" evidence="13">
    <location>
        <begin position="706"/>
        <end position="912"/>
    </location>
</feature>
<evidence type="ECO:0000313" key="15">
    <source>
        <dbReference type="Proteomes" id="UP001234178"/>
    </source>
</evidence>
<dbReference type="Proteomes" id="UP001234178">
    <property type="component" value="Unassembled WGS sequence"/>
</dbReference>
<dbReference type="SUPFAM" id="SSF47807">
    <property type="entry name" value="5' to 3' exonuclease, C-terminal subdomain"/>
    <property type="match status" value="1"/>
</dbReference>
<evidence type="ECO:0000256" key="1">
    <source>
        <dbReference type="ARBA" id="ARBA00007705"/>
    </source>
</evidence>
<dbReference type="EC" id="2.7.7.7" evidence="2"/>
<dbReference type="CDD" id="cd08637">
    <property type="entry name" value="DNA_pol_A_pol_I_C"/>
    <property type="match status" value="1"/>
</dbReference>
<dbReference type="InterPro" id="IPR002298">
    <property type="entry name" value="DNA_polymerase_A"/>
</dbReference>
<evidence type="ECO:0000259" key="13">
    <source>
        <dbReference type="SMART" id="SM00482"/>
    </source>
</evidence>
<dbReference type="InterPro" id="IPR036397">
    <property type="entry name" value="RNaseH_sf"/>
</dbReference>
<dbReference type="NCBIfam" id="TIGR00593">
    <property type="entry name" value="pola"/>
    <property type="match status" value="1"/>
</dbReference>
<evidence type="ECO:0000256" key="7">
    <source>
        <dbReference type="ARBA" id="ARBA00022932"/>
    </source>
</evidence>
<dbReference type="InterPro" id="IPR002421">
    <property type="entry name" value="5-3_exonuclease"/>
</dbReference>
<dbReference type="InterPro" id="IPR001098">
    <property type="entry name" value="DNA-dir_DNA_pol_A_palm_dom"/>
</dbReference>
<comment type="caution">
    <text evidence="14">The sequence shown here is derived from an EMBL/GenBank/DDBJ whole genome shotgun (WGS) entry which is preliminary data.</text>
</comment>
<evidence type="ECO:0000256" key="3">
    <source>
        <dbReference type="ARBA" id="ARBA00022679"/>
    </source>
</evidence>
<keyword evidence="3" id="KW-0808">Transferase</keyword>
<dbReference type="Gene3D" id="1.20.1060.10">
    <property type="entry name" value="Taq DNA Polymerase, Chain T, domain 4"/>
    <property type="match status" value="1"/>
</dbReference>
<evidence type="ECO:0000313" key="14">
    <source>
        <dbReference type="EMBL" id="KAK4045108.1"/>
    </source>
</evidence>
<dbReference type="SMART" id="SM00482">
    <property type="entry name" value="POLAc"/>
    <property type="match status" value="1"/>
</dbReference>
<dbReference type="InterPro" id="IPR020046">
    <property type="entry name" value="5-3_exonucl_a-hlix_arch_N"/>
</dbReference>
<dbReference type="PANTHER" id="PTHR10133:SF27">
    <property type="entry name" value="DNA POLYMERASE NU"/>
    <property type="match status" value="1"/>
</dbReference>
<feature type="region of interest" description="Disordered" evidence="11">
    <location>
        <begin position="305"/>
        <end position="333"/>
    </location>
</feature>
<dbReference type="InterPro" id="IPR043502">
    <property type="entry name" value="DNA/RNA_pol_sf"/>
</dbReference>
<evidence type="ECO:0000256" key="5">
    <source>
        <dbReference type="ARBA" id="ARBA00022705"/>
    </source>
</evidence>
<dbReference type="InterPro" id="IPR019760">
    <property type="entry name" value="DNA-dir_DNA_pol_A_CS"/>
</dbReference>
<dbReference type="SUPFAM" id="SSF56672">
    <property type="entry name" value="DNA/RNA polymerases"/>
    <property type="match status" value="1"/>
</dbReference>
<dbReference type="CDD" id="cd09859">
    <property type="entry name" value="PIN_53EXO"/>
    <property type="match status" value="1"/>
</dbReference>
<name>A0ABR0B960_9CRUS</name>
<keyword evidence="4" id="KW-0548">Nucleotidyltransferase</keyword>
<evidence type="ECO:0000256" key="8">
    <source>
        <dbReference type="ARBA" id="ARBA00023125"/>
    </source>
</evidence>
<dbReference type="InterPro" id="IPR029060">
    <property type="entry name" value="PIN-like_dom_sf"/>
</dbReference>
<dbReference type="NCBIfam" id="NF004397">
    <property type="entry name" value="PRK05755.1"/>
    <property type="match status" value="1"/>
</dbReference>
<dbReference type="InterPro" id="IPR012337">
    <property type="entry name" value="RNaseH-like_sf"/>
</dbReference>
<evidence type="ECO:0000256" key="10">
    <source>
        <dbReference type="ARBA" id="ARBA00049244"/>
    </source>
</evidence>
<evidence type="ECO:0000256" key="11">
    <source>
        <dbReference type="SAM" id="MobiDB-lite"/>
    </source>
</evidence>
<dbReference type="EMBL" id="JAOYFB010000041">
    <property type="protein sequence ID" value="KAK4045108.1"/>
    <property type="molecule type" value="Genomic_DNA"/>
</dbReference>
<dbReference type="PRINTS" id="PR00868">
    <property type="entry name" value="DNAPOLI"/>
</dbReference>
<comment type="similarity">
    <text evidence="1">Belongs to the DNA polymerase type-A family.</text>
</comment>
<keyword evidence="8" id="KW-0238">DNA-binding</keyword>
<dbReference type="Pfam" id="PF00476">
    <property type="entry name" value="DNA_pol_A"/>
    <property type="match status" value="1"/>
</dbReference>
<dbReference type="InterPro" id="IPR036279">
    <property type="entry name" value="5-3_exonuclease_C_sf"/>
</dbReference>
<keyword evidence="9" id="KW-0234">DNA repair</keyword>
<organism evidence="14 15">
    <name type="scientific">Daphnia magna</name>
    <dbReference type="NCBI Taxonomy" id="35525"/>
    <lineage>
        <taxon>Eukaryota</taxon>
        <taxon>Metazoa</taxon>
        <taxon>Ecdysozoa</taxon>
        <taxon>Arthropoda</taxon>
        <taxon>Crustacea</taxon>
        <taxon>Branchiopoda</taxon>
        <taxon>Diplostraca</taxon>
        <taxon>Cladocera</taxon>
        <taxon>Anomopoda</taxon>
        <taxon>Daphniidae</taxon>
        <taxon>Daphnia</taxon>
    </lineage>
</organism>
<reference evidence="14 15" key="1">
    <citation type="journal article" date="2023" name="Nucleic Acids Res.">
        <title>The hologenome of Daphnia magna reveals possible DNA methylation and microbiome-mediated evolution of the host genome.</title>
        <authorList>
            <person name="Chaturvedi A."/>
            <person name="Li X."/>
            <person name="Dhandapani V."/>
            <person name="Marshall H."/>
            <person name="Kissane S."/>
            <person name="Cuenca-Cambronero M."/>
            <person name="Asole G."/>
            <person name="Calvet F."/>
            <person name="Ruiz-Romero M."/>
            <person name="Marangio P."/>
            <person name="Guigo R."/>
            <person name="Rago D."/>
            <person name="Mirbahai L."/>
            <person name="Eastwood N."/>
            <person name="Colbourne J.K."/>
            <person name="Zhou J."/>
            <person name="Mallon E."/>
            <person name="Orsini L."/>
        </authorList>
    </citation>
    <scope>NUCLEOTIDE SEQUENCE [LARGE SCALE GENOMIC DNA]</scope>
    <source>
        <strain evidence="14">LRV0_1</strain>
    </source>
</reference>
<dbReference type="SMART" id="SM00279">
    <property type="entry name" value="HhH2"/>
    <property type="match status" value="1"/>
</dbReference>
<dbReference type="InterPro" id="IPR018320">
    <property type="entry name" value="DNA_polymerase_1"/>
</dbReference>
<feature type="domain" description="5'-3' exonuclease" evidence="12">
    <location>
        <begin position="12"/>
        <end position="270"/>
    </location>
</feature>
<dbReference type="SUPFAM" id="SSF53098">
    <property type="entry name" value="Ribonuclease H-like"/>
    <property type="match status" value="1"/>
</dbReference>